<dbReference type="STRING" id="418459.H6QUT6"/>
<protein>
    <recommendedName>
        <fullName evidence="4">DUF4219 domain-containing protein</fullName>
    </recommendedName>
</protein>
<dbReference type="InParanoid" id="H6QUT6"/>
<evidence type="ECO:0008006" key="4">
    <source>
        <dbReference type="Google" id="ProtNLM"/>
    </source>
</evidence>
<name>H6QUT6_PUCGT</name>
<organism evidence="2 3">
    <name type="scientific">Puccinia graminis f. sp. tritici (strain CRL 75-36-700-3 / race SCCL)</name>
    <name type="common">Black stem rust fungus</name>
    <dbReference type="NCBI Taxonomy" id="418459"/>
    <lineage>
        <taxon>Eukaryota</taxon>
        <taxon>Fungi</taxon>
        <taxon>Dikarya</taxon>
        <taxon>Basidiomycota</taxon>
        <taxon>Pucciniomycotina</taxon>
        <taxon>Pucciniomycetes</taxon>
        <taxon>Pucciniales</taxon>
        <taxon>Pucciniaceae</taxon>
        <taxon>Puccinia</taxon>
    </lineage>
</organism>
<dbReference type="KEGG" id="pgr:PGTG_22523"/>
<proteinExistence type="predicted"/>
<keyword evidence="3" id="KW-1185">Reference proteome</keyword>
<dbReference type="InterPro" id="IPR027532">
    <property type="entry name" value="Mdm12"/>
</dbReference>
<dbReference type="AlphaFoldDB" id="H6QUT6"/>
<dbReference type="GO" id="GO:1990456">
    <property type="term" value="P:mitochondrion-endoplasmic reticulum membrane tethering"/>
    <property type="evidence" value="ECO:0000318"/>
    <property type="project" value="GO_Central"/>
</dbReference>
<keyword evidence="1" id="KW-0256">Endoplasmic reticulum</keyword>
<sequence length="107" mass="12240">MSNSCNTPLLLNDSNYSTWSFLMVAKLSKYDALDVVLGNIKKPKLEDPEKPTKESLDYEEVNRLAYIEIIEHLDNNHLAYVSQVLVDKTSRNMLATTICKGSRTRKF</sequence>
<evidence type="ECO:0000256" key="1">
    <source>
        <dbReference type="ARBA" id="ARBA00022824"/>
    </source>
</evidence>
<dbReference type="PANTHER" id="PTHR28204:SF1">
    <property type="entry name" value="MITOCHONDRIAL DISTRIBUTION AND MORPHOLOGY PROTEIN 12"/>
    <property type="match status" value="1"/>
</dbReference>
<dbReference type="Proteomes" id="UP000008783">
    <property type="component" value="Unassembled WGS sequence"/>
</dbReference>
<accession>H6QUT6</accession>
<reference evidence="3" key="1">
    <citation type="journal article" date="2011" name="Proc. Natl. Acad. Sci. U.S.A.">
        <title>Obligate biotrophy features unraveled by the genomic analysis of rust fungi.</title>
        <authorList>
            <person name="Duplessis S."/>
            <person name="Cuomo C.A."/>
            <person name="Lin Y.-C."/>
            <person name="Aerts A."/>
            <person name="Tisserant E."/>
            <person name="Veneault-Fourrey C."/>
            <person name="Joly D.L."/>
            <person name="Hacquard S."/>
            <person name="Amselem J."/>
            <person name="Cantarel B.L."/>
            <person name="Chiu R."/>
            <person name="Coutinho P.M."/>
            <person name="Feau N."/>
            <person name="Field M."/>
            <person name="Frey P."/>
            <person name="Gelhaye E."/>
            <person name="Goldberg J."/>
            <person name="Grabherr M.G."/>
            <person name="Kodira C.D."/>
            <person name="Kohler A."/>
            <person name="Kuees U."/>
            <person name="Lindquist E.A."/>
            <person name="Lucas S.M."/>
            <person name="Mago R."/>
            <person name="Mauceli E."/>
            <person name="Morin E."/>
            <person name="Murat C."/>
            <person name="Pangilinan J.L."/>
            <person name="Park R."/>
            <person name="Pearson M."/>
            <person name="Quesneville H."/>
            <person name="Rouhier N."/>
            <person name="Sakthikumar S."/>
            <person name="Salamov A.A."/>
            <person name="Schmutz J."/>
            <person name="Selles B."/>
            <person name="Shapiro H."/>
            <person name="Tanguay P."/>
            <person name="Tuskan G.A."/>
            <person name="Henrissat B."/>
            <person name="Van de Peer Y."/>
            <person name="Rouze P."/>
            <person name="Ellis J.G."/>
            <person name="Dodds P.N."/>
            <person name="Schein J.E."/>
            <person name="Zhong S."/>
            <person name="Hamelin R.C."/>
            <person name="Grigoriev I.V."/>
            <person name="Szabo L.J."/>
            <person name="Martin F."/>
        </authorList>
    </citation>
    <scope>NUCLEOTIDE SEQUENCE [LARGE SCALE GENOMIC DNA]</scope>
    <source>
        <strain evidence="3">CRL 75-36-700-3 / race SCCL</strain>
    </source>
</reference>
<dbReference type="GO" id="GO:0032865">
    <property type="term" value="C:ERMES complex"/>
    <property type="evidence" value="ECO:0000318"/>
    <property type="project" value="GO_Central"/>
</dbReference>
<dbReference type="EMBL" id="DS178354">
    <property type="protein sequence ID" value="EHS64844.1"/>
    <property type="molecule type" value="Genomic_DNA"/>
</dbReference>
<evidence type="ECO:0000313" key="2">
    <source>
        <dbReference type="EMBL" id="EHS64844.1"/>
    </source>
</evidence>
<dbReference type="PANTHER" id="PTHR28204">
    <property type="entry name" value="MITOCHONDRIAL DISTRIBUTION AND MORPHOLOGY PROTEIN 12"/>
    <property type="match status" value="1"/>
</dbReference>
<dbReference type="HOGENOM" id="CLU_2211284_0_0_1"/>
<evidence type="ECO:0000313" key="3">
    <source>
        <dbReference type="Proteomes" id="UP000008783"/>
    </source>
</evidence>
<gene>
    <name evidence="2" type="ORF">PGTG_22523</name>
</gene>
<dbReference type="GO" id="GO:0015914">
    <property type="term" value="P:phospholipid transport"/>
    <property type="evidence" value="ECO:0000318"/>
    <property type="project" value="GO_Central"/>
</dbReference>
<dbReference type="RefSeq" id="XP_003888731.1">
    <property type="nucleotide sequence ID" value="XM_003888682.1"/>
</dbReference>
<dbReference type="GO" id="GO:0007005">
    <property type="term" value="P:mitochondrion organization"/>
    <property type="evidence" value="ECO:0007669"/>
    <property type="project" value="InterPro"/>
</dbReference>
<dbReference type="OrthoDB" id="2503991at2759"/>
<dbReference type="VEuPathDB" id="FungiDB:PGTG_22523"/>
<dbReference type="GeneID" id="13542097"/>